<dbReference type="RefSeq" id="WP_060534992.1">
    <property type="nucleotide sequence ID" value="NZ_CP013023.1"/>
</dbReference>
<dbReference type="STRING" id="1616788.AR543_13295"/>
<dbReference type="InterPro" id="IPR053749">
    <property type="entry name" value="TA_system-associated_sf"/>
</dbReference>
<dbReference type="OrthoDB" id="2814503at2"/>
<feature type="compositionally biased region" description="Low complexity" evidence="1">
    <location>
        <begin position="25"/>
        <end position="76"/>
    </location>
</feature>
<evidence type="ECO:0000256" key="2">
    <source>
        <dbReference type="SAM" id="SignalP"/>
    </source>
</evidence>
<evidence type="ECO:0000313" key="4">
    <source>
        <dbReference type="Proteomes" id="UP000078148"/>
    </source>
</evidence>
<dbReference type="Pfam" id="PF16800">
    <property type="entry name" value="Endopep_inhib"/>
    <property type="match status" value="1"/>
</dbReference>
<feature type="region of interest" description="Disordered" evidence="1">
    <location>
        <begin position="25"/>
        <end position="122"/>
    </location>
</feature>
<feature type="signal peptide" evidence="2">
    <location>
        <begin position="1"/>
        <end position="29"/>
    </location>
</feature>
<reference evidence="4" key="1">
    <citation type="submission" date="2015-10" db="EMBL/GenBank/DDBJ databases">
        <title>Genome of Paenibacillus bovis sp. nov.</title>
        <authorList>
            <person name="Wu Z."/>
            <person name="Gao C."/>
            <person name="Liu Z."/>
            <person name="Zheng H."/>
        </authorList>
    </citation>
    <scope>NUCLEOTIDE SEQUENCE [LARGE SCALE GENOMIC DNA]</scope>
    <source>
        <strain evidence="4">BD3526</strain>
    </source>
</reference>
<dbReference type="Proteomes" id="UP000078148">
    <property type="component" value="Chromosome"/>
</dbReference>
<organism evidence="3 4">
    <name type="scientific">Paenibacillus bovis</name>
    <dbReference type="NCBI Taxonomy" id="1616788"/>
    <lineage>
        <taxon>Bacteria</taxon>
        <taxon>Bacillati</taxon>
        <taxon>Bacillota</taxon>
        <taxon>Bacilli</taxon>
        <taxon>Bacillales</taxon>
        <taxon>Paenibacillaceae</taxon>
        <taxon>Paenibacillus</taxon>
    </lineage>
</organism>
<evidence type="ECO:0000313" key="3">
    <source>
        <dbReference type="EMBL" id="ANF96886.1"/>
    </source>
</evidence>
<dbReference type="KEGG" id="pbv:AR543_13295"/>
<accession>A0A172ZGX1</accession>
<proteinExistence type="predicted"/>
<reference evidence="3 4" key="2">
    <citation type="journal article" date="2016" name="Int. J. Syst. Evol. Microbiol.">
        <title>Paenibacillus bovis sp. nov., isolated from raw yak (Bos grunniens) milk.</title>
        <authorList>
            <person name="Gao C."/>
            <person name="Han J."/>
            <person name="Liu Z."/>
            <person name="Xu X."/>
            <person name="Hang F."/>
            <person name="Wu Z."/>
        </authorList>
    </citation>
    <scope>NUCLEOTIDE SEQUENCE [LARGE SCALE GENOMIC DNA]</scope>
    <source>
        <strain evidence="3 4">BD3526</strain>
    </source>
</reference>
<gene>
    <name evidence="3" type="ORF">AR543_13295</name>
</gene>
<evidence type="ECO:0008006" key="5">
    <source>
        <dbReference type="Google" id="ProtNLM"/>
    </source>
</evidence>
<keyword evidence="2" id="KW-0732">Signal</keyword>
<feature type="chain" id="PRO_5008005874" description="IseA DL-endopeptidase inhibitor" evidence="2">
    <location>
        <begin position="30"/>
        <end position="292"/>
    </location>
</feature>
<dbReference type="EMBL" id="CP013023">
    <property type="protein sequence ID" value="ANF96886.1"/>
    <property type="molecule type" value="Genomic_DNA"/>
</dbReference>
<protein>
    <recommendedName>
        <fullName evidence="5">IseA DL-endopeptidase inhibitor</fullName>
    </recommendedName>
</protein>
<dbReference type="Gene3D" id="3.10.450.420">
    <property type="match status" value="1"/>
</dbReference>
<evidence type="ECO:0000256" key="1">
    <source>
        <dbReference type="SAM" id="MobiDB-lite"/>
    </source>
</evidence>
<sequence length="292" mass="30345">MNWTKPTATALLMTAVVSASLYSGAPASAASTTAPAAKSSSTSTSSSSSKSTTTAAPSGTKTSNSSTNSTTASTKSAKADQTNSAKADKSSISKASSAAKDDKKASSKAASTSKSNDNTKSAAAAAGATTVTGSTYAAWTGVSKLNHETVIPLIVEAQKRYTYTTSGGASGAAAGTFTLSGQTYRYLSQDIGTRSKLLSYLMETYTKQASETFIQKNFVQNNGKMAQLQADGGSLLEFDRATAKMISMTDTSRVYRLTVPYVDNAQPVERVMVKFALVDGQWKINTAPHVLF</sequence>
<name>A0A172ZGX1_9BACL</name>
<dbReference type="AlphaFoldDB" id="A0A172ZGX1"/>
<dbReference type="InterPro" id="IPR031841">
    <property type="entry name" value="Endopep_inhib"/>
</dbReference>
<feature type="compositionally biased region" description="Low complexity" evidence="1">
    <location>
        <begin position="107"/>
        <end position="122"/>
    </location>
</feature>
<keyword evidence="4" id="KW-1185">Reference proteome</keyword>